<comment type="caution">
    <text evidence="3">The sequence shown here is derived from an EMBL/GenBank/DDBJ whole genome shotgun (WGS) entry which is preliminary data.</text>
</comment>
<sequence length="136" mass="15147">MSADSRRTCIGCRTTDHPDQLVRVVTEPDDGGRKAVLDRTGRLGGRGAWLHPSRECLDTALRRRAFQRAFRAPVDTEGIAPELDALLSSRTARRPGARVPTTAVPGRQPARSDRTGDHVRTRVRTGKRVREPMENR</sequence>
<dbReference type="Gene3D" id="3.30.1230.10">
    <property type="entry name" value="YlxR-like"/>
    <property type="match status" value="1"/>
</dbReference>
<dbReference type="InterPro" id="IPR037465">
    <property type="entry name" value="YlxR"/>
</dbReference>
<dbReference type="AlphaFoldDB" id="A0A512IAL7"/>
<dbReference type="PANTHER" id="PTHR34215">
    <property type="entry name" value="BLL0784 PROTEIN"/>
    <property type="match status" value="1"/>
</dbReference>
<gene>
    <name evidence="3" type="ORF">KTU01_08690</name>
</gene>
<evidence type="ECO:0000313" key="4">
    <source>
        <dbReference type="Proteomes" id="UP000321103"/>
    </source>
</evidence>
<dbReference type="InterPro" id="IPR007393">
    <property type="entry name" value="YlxR_dom"/>
</dbReference>
<dbReference type="EMBL" id="BJZS01000026">
    <property type="protein sequence ID" value="GEO94746.1"/>
    <property type="molecule type" value="Genomic_DNA"/>
</dbReference>
<accession>A0A512IAL7</accession>
<evidence type="ECO:0000313" key="3">
    <source>
        <dbReference type="EMBL" id="GEO94746.1"/>
    </source>
</evidence>
<feature type="domain" description="YlxR" evidence="2">
    <location>
        <begin position="7"/>
        <end position="83"/>
    </location>
</feature>
<feature type="region of interest" description="Disordered" evidence="1">
    <location>
        <begin position="90"/>
        <end position="136"/>
    </location>
</feature>
<evidence type="ECO:0000259" key="2">
    <source>
        <dbReference type="Pfam" id="PF04296"/>
    </source>
</evidence>
<name>A0A512IAL7_9MICC</name>
<evidence type="ECO:0000256" key="1">
    <source>
        <dbReference type="SAM" id="MobiDB-lite"/>
    </source>
</evidence>
<dbReference type="Proteomes" id="UP000321103">
    <property type="component" value="Unassembled WGS sequence"/>
</dbReference>
<feature type="compositionally biased region" description="Basic and acidic residues" evidence="1">
    <location>
        <begin position="110"/>
        <end position="120"/>
    </location>
</feature>
<proteinExistence type="predicted"/>
<organism evidence="3 4">
    <name type="scientific">Kocuria turfanensis</name>
    <dbReference type="NCBI Taxonomy" id="388357"/>
    <lineage>
        <taxon>Bacteria</taxon>
        <taxon>Bacillati</taxon>
        <taxon>Actinomycetota</taxon>
        <taxon>Actinomycetes</taxon>
        <taxon>Micrococcales</taxon>
        <taxon>Micrococcaceae</taxon>
        <taxon>Kocuria</taxon>
    </lineage>
</organism>
<reference evidence="3 4" key="1">
    <citation type="submission" date="2019-07" db="EMBL/GenBank/DDBJ databases">
        <title>Whole genome shotgun sequence of Kocuria turfanensis NBRC 107627.</title>
        <authorList>
            <person name="Hosoyama A."/>
            <person name="Uohara A."/>
            <person name="Ohji S."/>
            <person name="Ichikawa N."/>
        </authorList>
    </citation>
    <scope>NUCLEOTIDE SEQUENCE [LARGE SCALE GENOMIC DNA]</scope>
    <source>
        <strain evidence="3 4">NBRC 107627</strain>
    </source>
</reference>
<dbReference type="STRING" id="388357.GCA_001580365_03391"/>
<dbReference type="RefSeq" id="WP_084271694.1">
    <property type="nucleotide sequence ID" value="NZ_BJZS01000026.1"/>
</dbReference>
<dbReference type="SUPFAM" id="SSF64376">
    <property type="entry name" value="YlxR-like"/>
    <property type="match status" value="1"/>
</dbReference>
<keyword evidence="4" id="KW-1185">Reference proteome</keyword>
<dbReference type="PANTHER" id="PTHR34215:SF1">
    <property type="entry name" value="YLXR DOMAIN-CONTAINING PROTEIN"/>
    <property type="match status" value="1"/>
</dbReference>
<protein>
    <recommendedName>
        <fullName evidence="2">YlxR domain-containing protein</fullName>
    </recommendedName>
</protein>
<dbReference type="Pfam" id="PF04296">
    <property type="entry name" value="YlxR"/>
    <property type="match status" value="1"/>
</dbReference>
<dbReference type="InterPro" id="IPR035931">
    <property type="entry name" value="YlxR-like_sf"/>
</dbReference>